<dbReference type="Proteomes" id="UP001499967">
    <property type="component" value="Unassembled WGS sequence"/>
</dbReference>
<evidence type="ECO:0000256" key="1">
    <source>
        <dbReference type="SAM" id="MobiDB-lite"/>
    </source>
</evidence>
<name>A0ABN1NIV5_9PSEU</name>
<evidence type="ECO:0000313" key="2">
    <source>
        <dbReference type="EMBL" id="GAA0909233.1"/>
    </source>
</evidence>
<proteinExistence type="predicted"/>
<organism evidence="2 3">
    <name type="scientific">Pseudonocardia zijingensis</name>
    <dbReference type="NCBI Taxonomy" id="153376"/>
    <lineage>
        <taxon>Bacteria</taxon>
        <taxon>Bacillati</taxon>
        <taxon>Actinomycetota</taxon>
        <taxon>Actinomycetes</taxon>
        <taxon>Pseudonocardiales</taxon>
        <taxon>Pseudonocardiaceae</taxon>
        <taxon>Pseudonocardia</taxon>
    </lineage>
</organism>
<evidence type="ECO:0000313" key="3">
    <source>
        <dbReference type="Proteomes" id="UP001499967"/>
    </source>
</evidence>
<accession>A0ABN1NIV5</accession>
<sequence length="119" mass="12525">MGEAAQGRPAGDKRRGRRGTTGSSVLTPPTGMPAIPDLDSFPVQRQESPGESVTLPADPPQPPEQHTVVDPCLCGHGPEAHEHYRPGSDCGACGRSACGEYRAADSAWRRLLRGVGIGR</sequence>
<reference evidence="2 3" key="1">
    <citation type="journal article" date="2019" name="Int. J. Syst. Evol. Microbiol.">
        <title>The Global Catalogue of Microorganisms (GCM) 10K type strain sequencing project: providing services to taxonomists for standard genome sequencing and annotation.</title>
        <authorList>
            <consortium name="The Broad Institute Genomics Platform"/>
            <consortium name="The Broad Institute Genome Sequencing Center for Infectious Disease"/>
            <person name="Wu L."/>
            <person name="Ma J."/>
        </authorList>
    </citation>
    <scope>NUCLEOTIDE SEQUENCE [LARGE SCALE GENOMIC DNA]</scope>
    <source>
        <strain evidence="2 3">JCM 11117</strain>
    </source>
</reference>
<protein>
    <recommendedName>
        <fullName evidence="4">4Fe-4S domain-containing protein</fullName>
    </recommendedName>
</protein>
<comment type="caution">
    <text evidence="2">The sequence shown here is derived from an EMBL/GenBank/DDBJ whole genome shotgun (WGS) entry which is preliminary data.</text>
</comment>
<keyword evidence="3" id="KW-1185">Reference proteome</keyword>
<feature type="region of interest" description="Disordered" evidence="1">
    <location>
        <begin position="1"/>
        <end position="68"/>
    </location>
</feature>
<dbReference type="RefSeq" id="WP_379588528.1">
    <property type="nucleotide sequence ID" value="NZ_JBHSKO010000002.1"/>
</dbReference>
<evidence type="ECO:0008006" key="4">
    <source>
        <dbReference type="Google" id="ProtNLM"/>
    </source>
</evidence>
<gene>
    <name evidence="2" type="ORF">GCM10009559_78980</name>
</gene>
<dbReference type="EMBL" id="BAAAHP010000340">
    <property type="protein sequence ID" value="GAA0909233.1"/>
    <property type="molecule type" value="Genomic_DNA"/>
</dbReference>